<comment type="caution">
    <text evidence="2">The sequence shown here is derived from an EMBL/GenBank/DDBJ whole genome shotgun (WGS) entry which is preliminary data.</text>
</comment>
<gene>
    <name evidence="2" type="ORF">MGAL_10B048125</name>
</gene>
<dbReference type="EMBL" id="UYJE01001277">
    <property type="protein sequence ID" value="VDI00844.1"/>
    <property type="molecule type" value="Genomic_DNA"/>
</dbReference>
<name>A0A8B6C802_MYTGA</name>
<proteinExistence type="predicted"/>
<keyword evidence="3" id="KW-1185">Reference proteome</keyword>
<dbReference type="Gene3D" id="3.10.20.90">
    <property type="entry name" value="Phosphatidylinositol 3-kinase Catalytic Subunit, Chain A, domain 1"/>
    <property type="match status" value="1"/>
</dbReference>
<sequence length="131" mass="15066">MSLTVKAYLVKKGEEKREIRRFAVPADVSTSFINLQEKVLETYPSLKQGNFNLFWTDKELTEALGFVEDGKLKEELRAGELVTPQIDSIDSKKKFPNGGKVEEKKLQKGPWRNPSPQQKIYGCSWLSYLRK</sequence>
<evidence type="ECO:0000256" key="1">
    <source>
        <dbReference type="SAM" id="MobiDB-lite"/>
    </source>
</evidence>
<dbReference type="AlphaFoldDB" id="A0A8B6C802"/>
<evidence type="ECO:0000313" key="3">
    <source>
        <dbReference type="Proteomes" id="UP000596742"/>
    </source>
</evidence>
<organism evidence="2 3">
    <name type="scientific">Mytilus galloprovincialis</name>
    <name type="common">Mediterranean mussel</name>
    <dbReference type="NCBI Taxonomy" id="29158"/>
    <lineage>
        <taxon>Eukaryota</taxon>
        <taxon>Metazoa</taxon>
        <taxon>Spiralia</taxon>
        <taxon>Lophotrochozoa</taxon>
        <taxon>Mollusca</taxon>
        <taxon>Bivalvia</taxon>
        <taxon>Autobranchia</taxon>
        <taxon>Pteriomorphia</taxon>
        <taxon>Mytilida</taxon>
        <taxon>Mytiloidea</taxon>
        <taxon>Mytilidae</taxon>
        <taxon>Mytilinae</taxon>
        <taxon>Mytilus</taxon>
    </lineage>
</organism>
<evidence type="ECO:0000313" key="2">
    <source>
        <dbReference type="EMBL" id="VDI00844.1"/>
    </source>
</evidence>
<protein>
    <submittedName>
        <fullName evidence="2">Sequestosome 1</fullName>
    </submittedName>
</protein>
<dbReference type="OrthoDB" id="441278at2759"/>
<accession>A0A8B6C802</accession>
<dbReference type="Proteomes" id="UP000596742">
    <property type="component" value="Unassembled WGS sequence"/>
</dbReference>
<feature type="region of interest" description="Disordered" evidence="1">
    <location>
        <begin position="89"/>
        <end position="115"/>
    </location>
</feature>
<reference evidence="2" key="1">
    <citation type="submission" date="2018-11" db="EMBL/GenBank/DDBJ databases">
        <authorList>
            <person name="Alioto T."/>
            <person name="Alioto T."/>
        </authorList>
    </citation>
    <scope>NUCLEOTIDE SEQUENCE</scope>
</reference>